<sequence length="1740" mass="191518">MEQLLSSPPSTRCNQRGEERPCSMSTYCKEKLGHQHHKQRIAPCAKPDVELILLKCELDAPENSPEGEQWRRAQSSGLGPFLLLYGQSVQSINGDQNGEVCYNFESSGNFEFPPAVWCLLCTPFECGTSRVSLRLHSTCPLRQSRLAEQHGREDPARRFVFLVNEDKSVVVTSAGSLSRWNSTGKQNEHGAGEATGTTSKEFAIINPTQLLMILFRQTSLWNMSFFCKYISSRDCLRSIHKTCVPGGVRREMELALHAVSYVGKVVGEPLGKCEAENLMKLLFGWLECMHKLLINSPSIGSPWERETYPTDETTCRDCEDQHGPPVTLKTVRRLPKEESTPQEEAAAPPLKPLAPHNLLPSMLRSSSMRSVVSSTLGAEESAEDATSPQQAQEFSDATGSDRQQSGTKYGADLCRVLSVCDDILVGAFHLQRQGTESSPRALSCIDEKEGVCECSFTSVITGHGATAADSCQDMHTPLSAWEHCDTNARLERGRTASKGNDGSTPADGFLPSLVLRTASGLLSSSAAERYRHHLSAIARGDFFPSKKALEKIDVLQQQLKKATKVWFYDLCPQHLLGTSDTTAAAAMMAHGGGSGQASDAANNTGHPCYLHVTETDIVLASAFDNINKRQMLASRAEDRPAQRGMKTFEKGATTPVTCSANSRKRCADSKRSFSEPPVLLGENECDDCLDCCCDDETHSLRDYVKLRLVIPRASLMDVQRLPTGEGSLSAVLLLQTRGCRRVWLAFRSGDTINTIHGELTKPIIGPNTNCLLASARRSWRMAGLTLAAADILPKSHVPFYRRVIQNILVALVDLEERGSQQREQEREIKEDKGKQRTNDWWLYSLEREFERQDIPVKQWRLTTINKNYKHFKTYPESFIVPSSLGDDVLVRTADLRARGRVEALSFYYAESEAGLVRAAQPAAVQAFRVTASPAAAVIDPIEEYRNACMRPLRIFDLRSGIRALGNALVGGGFSIGEDRRFCSLGNIHDVRGSYEALCTEVLNRNPTFPMVVKNFSTDSKRQGLHATGLLAPLAQLRAQSNQSLSKSEGIWVDHIRGLLRTAEDAARLVAGVSEENILSPATASAGSSSIMHIWMRAFHPICRNHAALEYTTSLLSELQQLPSYAPLQNRKDARLVMVNCSDGWDRTAQVCALTQLLLDPYYRTVEGFLILVEKEFVAFGHPFATRSSSVITGQGNPRHVSNKSSFTGSAVNSLGDTDGVDDSAGVNPTHNQHGSKQNSPIMLQFIDAVHQLVRIYPHCFEFTETFLLLIVDLLHAGFVGSFAVDCESDAKRWGVEENTLSLSQFIALVVSTTLPSEEEPVASLGVTAATQMPNDYKECGVRNRSNDVSNASSPSSPQDLPLQAFFSVGGGGSSLDVRNWCPASGKSASLCRPRCLPISCDALLYSGLLNPHFSLTDNKQRIGPLINPLPLEHITLWERFFMRYSFHYEIPQRLRQFSEQSLCACNVHTPTSLRNMTQQRTQRRSLHAWGSTRGEKQSVWEQQQAKSTLVMSAERRSDTSLGHYSSSNVCNGNEGYQQPHAGLLNTQTIKRSKPVIRCSANRGDSGTFTPPARLRAHHSFAFGSACGPPLARSLSHAALCDESLLTGLHSGHIHTRDDNNSSNNVNRCSSESGSMTGISHERPQPLFGHSTAKSHNTRSQDERWSSHQQRFPQHSDDGGPGRAVSLASSLGEGSATSVCGVESEVRRATQSCLRPMELPAVRSRGGYESLLDVLDRAFDV</sequence>
<dbReference type="GO" id="GO:0005737">
    <property type="term" value="C:cytoplasm"/>
    <property type="evidence" value="ECO:0007669"/>
    <property type="project" value="TreeGrafter"/>
</dbReference>
<reference evidence="5" key="1">
    <citation type="journal article" date="2012" name="Proc. Natl. Acad. Sci. U.S.A.">
        <title>Antigenic diversity is generated by distinct evolutionary mechanisms in African trypanosome species.</title>
        <authorList>
            <person name="Jackson A.P."/>
            <person name="Berry A."/>
            <person name="Aslett M."/>
            <person name="Allison H.C."/>
            <person name="Burton P."/>
            <person name="Vavrova-Anderson J."/>
            <person name="Brown R."/>
            <person name="Browne H."/>
            <person name="Corton N."/>
            <person name="Hauser H."/>
            <person name="Gamble J."/>
            <person name="Gilderthorp R."/>
            <person name="Marcello L."/>
            <person name="McQuillan J."/>
            <person name="Otto T.D."/>
            <person name="Quail M.A."/>
            <person name="Sanders M.J."/>
            <person name="van Tonder A."/>
            <person name="Ginger M.L."/>
            <person name="Field M.C."/>
            <person name="Barry J.D."/>
            <person name="Hertz-Fowler C."/>
            <person name="Berriman M."/>
        </authorList>
    </citation>
    <scope>NUCLEOTIDE SEQUENCE</scope>
    <source>
        <strain evidence="5">IL3000</strain>
    </source>
</reference>
<feature type="compositionally biased region" description="Low complexity" evidence="3">
    <location>
        <begin position="1620"/>
        <end position="1632"/>
    </location>
</feature>
<feature type="compositionally biased region" description="Low complexity" evidence="3">
    <location>
        <begin position="345"/>
        <end position="358"/>
    </location>
</feature>
<dbReference type="VEuPathDB" id="TriTrypDB:TcIL3000_6_460"/>
<proteinExistence type="predicted"/>
<dbReference type="SUPFAM" id="SSF52799">
    <property type="entry name" value="(Phosphotyrosine protein) phosphatases II"/>
    <property type="match status" value="1"/>
</dbReference>
<dbReference type="InterPro" id="IPR010569">
    <property type="entry name" value="Myotubularin-like_Pase_dom"/>
</dbReference>
<feature type="region of interest" description="Disordered" evidence="3">
    <location>
        <begin position="1217"/>
        <end position="1236"/>
    </location>
</feature>
<dbReference type="InterPro" id="IPR029021">
    <property type="entry name" value="Prot-tyrosine_phosphatase-like"/>
</dbReference>
<feature type="compositionally biased region" description="Polar residues" evidence="3">
    <location>
        <begin position="1226"/>
        <end position="1236"/>
    </location>
</feature>
<dbReference type="InterPro" id="IPR030564">
    <property type="entry name" value="Myotubularin"/>
</dbReference>
<dbReference type="PANTHER" id="PTHR10807:SF128">
    <property type="entry name" value="PHOSPHATIDYLINOSITOL-3,5-BISPHOSPHATE 3-PHOSPHATASE"/>
    <property type="match status" value="1"/>
</dbReference>
<evidence type="ECO:0000256" key="1">
    <source>
        <dbReference type="PIRSR" id="PIRSR630564-1"/>
    </source>
</evidence>
<dbReference type="EMBL" id="HE575319">
    <property type="protein sequence ID" value="CCC90820.1"/>
    <property type="molecule type" value="Genomic_DNA"/>
</dbReference>
<protein>
    <recommendedName>
        <fullName evidence="4">Myotubularin phosphatase domain-containing protein</fullName>
    </recommendedName>
</protein>
<feature type="active site" description="Phosphocysteine intermediate" evidence="1">
    <location>
        <position position="1140"/>
    </location>
</feature>
<dbReference type="Pfam" id="PF06602">
    <property type="entry name" value="Myotub-related"/>
    <property type="match status" value="2"/>
</dbReference>
<evidence type="ECO:0000256" key="3">
    <source>
        <dbReference type="SAM" id="MobiDB-lite"/>
    </source>
</evidence>
<feature type="region of interest" description="Disordered" evidence="3">
    <location>
        <begin position="1475"/>
        <end position="1507"/>
    </location>
</feature>
<feature type="region of interest" description="Disordered" evidence="3">
    <location>
        <begin position="370"/>
        <end position="405"/>
    </location>
</feature>
<evidence type="ECO:0000259" key="4">
    <source>
        <dbReference type="PROSITE" id="PS51339"/>
    </source>
</evidence>
<gene>
    <name evidence="5" type="ORF">TCIL3000_6_460</name>
</gene>
<evidence type="ECO:0000313" key="5">
    <source>
        <dbReference type="EMBL" id="CCC90820.1"/>
    </source>
</evidence>
<organism evidence="5">
    <name type="scientific">Trypanosoma congolense (strain IL3000)</name>
    <dbReference type="NCBI Taxonomy" id="1068625"/>
    <lineage>
        <taxon>Eukaryota</taxon>
        <taxon>Discoba</taxon>
        <taxon>Euglenozoa</taxon>
        <taxon>Kinetoplastea</taxon>
        <taxon>Metakinetoplastina</taxon>
        <taxon>Trypanosomatida</taxon>
        <taxon>Trypanosomatidae</taxon>
        <taxon>Trypanosoma</taxon>
        <taxon>Nannomonas</taxon>
    </lineage>
</organism>
<dbReference type="PANTHER" id="PTHR10807">
    <property type="entry name" value="MYOTUBULARIN-RELATED"/>
    <property type="match status" value="1"/>
</dbReference>
<feature type="binding site" evidence="2">
    <location>
        <begin position="1140"/>
        <end position="1146"/>
    </location>
    <ligand>
        <name>substrate</name>
    </ligand>
</feature>
<evidence type="ECO:0000256" key="2">
    <source>
        <dbReference type="PIRSR" id="PIRSR630564-2"/>
    </source>
</evidence>
<feature type="region of interest" description="Disordered" evidence="3">
    <location>
        <begin position="1613"/>
        <end position="1689"/>
    </location>
</feature>
<accession>G0UN60</accession>
<feature type="region of interest" description="Disordered" evidence="3">
    <location>
        <begin position="314"/>
        <end position="358"/>
    </location>
</feature>
<feature type="binding site" evidence="2">
    <location>
        <begin position="986"/>
        <end position="987"/>
    </location>
    <ligand>
        <name>substrate</name>
    </ligand>
</feature>
<dbReference type="PROSITE" id="PS51339">
    <property type="entry name" value="PPASE_MYOTUBULARIN"/>
    <property type="match status" value="1"/>
</dbReference>
<name>G0UN60_TRYCI</name>
<feature type="compositionally biased region" description="Polar residues" evidence="3">
    <location>
        <begin position="384"/>
        <end position="405"/>
    </location>
</feature>
<feature type="domain" description="Myotubularin phosphatase" evidence="4">
    <location>
        <begin position="839"/>
        <end position="1441"/>
    </location>
</feature>